<dbReference type="AlphaFoldDB" id="A0A3B0SAH5"/>
<keyword evidence="2" id="KW-0812">Transmembrane</keyword>
<dbReference type="InterPro" id="IPR009937">
    <property type="entry name" value="Phage_holin_3_6"/>
</dbReference>
<feature type="compositionally biased region" description="Basic and acidic residues" evidence="1">
    <location>
        <begin position="17"/>
        <end position="31"/>
    </location>
</feature>
<name>A0A3B0SAH5_9ZZZZ</name>
<evidence type="ECO:0000313" key="3">
    <source>
        <dbReference type="EMBL" id="VAW03245.1"/>
    </source>
</evidence>
<dbReference type="EMBL" id="UOEF01000367">
    <property type="protein sequence ID" value="VAW03245.1"/>
    <property type="molecule type" value="Genomic_DNA"/>
</dbReference>
<proteinExistence type="predicted"/>
<evidence type="ECO:0008006" key="4">
    <source>
        <dbReference type="Google" id="ProtNLM"/>
    </source>
</evidence>
<feature type="transmembrane region" description="Helical" evidence="2">
    <location>
        <begin position="91"/>
        <end position="118"/>
    </location>
</feature>
<organism evidence="3">
    <name type="scientific">hydrothermal vent metagenome</name>
    <dbReference type="NCBI Taxonomy" id="652676"/>
    <lineage>
        <taxon>unclassified sequences</taxon>
        <taxon>metagenomes</taxon>
        <taxon>ecological metagenomes</taxon>
    </lineage>
</organism>
<evidence type="ECO:0000256" key="2">
    <source>
        <dbReference type="SAM" id="Phobius"/>
    </source>
</evidence>
<feature type="region of interest" description="Disordered" evidence="1">
    <location>
        <begin position="1"/>
        <end position="31"/>
    </location>
</feature>
<evidence type="ECO:0000256" key="1">
    <source>
        <dbReference type="SAM" id="MobiDB-lite"/>
    </source>
</evidence>
<reference evidence="3" key="1">
    <citation type="submission" date="2018-06" db="EMBL/GenBank/DDBJ databases">
        <authorList>
            <person name="Zhirakovskaya E."/>
        </authorList>
    </citation>
    <scope>NUCLEOTIDE SEQUENCE</scope>
</reference>
<dbReference type="Pfam" id="PF07332">
    <property type="entry name" value="Phage_holin_3_6"/>
    <property type="match status" value="1"/>
</dbReference>
<keyword evidence="2" id="KW-1133">Transmembrane helix</keyword>
<keyword evidence="2" id="KW-0472">Membrane</keyword>
<protein>
    <recommendedName>
        <fullName evidence="4">Phage holin family protein</fullName>
    </recommendedName>
</protein>
<sequence>MTADKHPEVTPVTNDEIASRRLSSENNGEHMDGDANEILADEIVDEIAVPNEKPLADQISEVIADARALADAEIAYFKAKIDVNIGATKKVLAFFGFGIALIAAGLTALIFGLLLTLAPYIGPGPATAVVAGISILSGAIFLAISVRRARSLPLDGDKP</sequence>
<accession>A0A3B0SAH5</accession>
<gene>
    <name evidence="3" type="ORF">MNBD_ALPHA04-96</name>
</gene>
<feature type="transmembrane region" description="Helical" evidence="2">
    <location>
        <begin position="124"/>
        <end position="144"/>
    </location>
</feature>